<keyword evidence="5" id="KW-1133">Transmembrane helix</keyword>
<evidence type="ECO:0000256" key="3">
    <source>
        <dbReference type="ARBA" id="ARBA00022475"/>
    </source>
</evidence>
<evidence type="ECO:0000256" key="5">
    <source>
        <dbReference type="ARBA" id="ARBA00022989"/>
    </source>
</evidence>
<evidence type="ECO:0000256" key="4">
    <source>
        <dbReference type="ARBA" id="ARBA00022692"/>
    </source>
</evidence>
<evidence type="ECO:0000259" key="9">
    <source>
        <dbReference type="Pfam" id="PF10099"/>
    </source>
</evidence>
<dbReference type="InterPro" id="IPR041916">
    <property type="entry name" value="Anti_sigma_zinc_sf"/>
</dbReference>
<dbReference type="PANTHER" id="PTHR37461:SF1">
    <property type="entry name" value="ANTI-SIGMA-K FACTOR RSKA"/>
    <property type="match status" value="1"/>
</dbReference>
<keyword evidence="6" id="KW-0472">Membrane</keyword>
<proteinExistence type="predicted"/>
<organism evidence="10 11">
    <name type="scientific">Peteryoungia desertarenae</name>
    <dbReference type="NCBI Taxonomy" id="1813451"/>
    <lineage>
        <taxon>Bacteria</taxon>
        <taxon>Pseudomonadati</taxon>
        <taxon>Pseudomonadota</taxon>
        <taxon>Alphaproteobacteria</taxon>
        <taxon>Hyphomicrobiales</taxon>
        <taxon>Rhizobiaceae</taxon>
        <taxon>Peteryoungia</taxon>
    </lineage>
</organism>
<dbReference type="InterPro" id="IPR018764">
    <property type="entry name" value="RskA_C"/>
</dbReference>
<dbReference type="Pfam" id="PF10099">
    <property type="entry name" value="RskA_C"/>
    <property type="match status" value="1"/>
</dbReference>
<gene>
    <name evidence="10" type="ORF">FE840_006605</name>
</gene>
<protein>
    <recommendedName>
        <fullName evidence="8">Regulator of SigK</fullName>
    </recommendedName>
    <alternativeName>
        <fullName evidence="7">Sigma-K anti-sigma factor RskA</fullName>
    </alternativeName>
</protein>
<dbReference type="RefSeq" id="WP_138285628.1">
    <property type="nucleotide sequence ID" value="NZ_CP058350.1"/>
</dbReference>
<accession>A0ABX6QL05</accession>
<evidence type="ECO:0000256" key="8">
    <source>
        <dbReference type="ARBA" id="ARBA00030803"/>
    </source>
</evidence>
<evidence type="ECO:0000313" key="11">
    <source>
        <dbReference type="Proteomes" id="UP000308530"/>
    </source>
</evidence>
<dbReference type="EMBL" id="CP058350">
    <property type="protein sequence ID" value="QLF69238.1"/>
    <property type="molecule type" value="Genomic_DNA"/>
</dbReference>
<evidence type="ECO:0000256" key="7">
    <source>
        <dbReference type="ARBA" id="ARBA00029829"/>
    </source>
</evidence>
<comment type="subcellular location">
    <subcellularLocation>
        <location evidence="2">Cell membrane</location>
    </subcellularLocation>
    <subcellularLocation>
        <location evidence="1">Membrane</location>
        <topology evidence="1">Single-pass membrane protein</topology>
    </subcellularLocation>
</comment>
<evidence type="ECO:0000256" key="1">
    <source>
        <dbReference type="ARBA" id="ARBA00004167"/>
    </source>
</evidence>
<keyword evidence="4" id="KW-0812">Transmembrane</keyword>
<evidence type="ECO:0000313" key="10">
    <source>
        <dbReference type="EMBL" id="QLF69238.1"/>
    </source>
</evidence>
<name>A0ABX6QL05_9HYPH</name>
<evidence type="ECO:0000256" key="2">
    <source>
        <dbReference type="ARBA" id="ARBA00004236"/>
    </source>
</evidence>
<evidence type="ECO:0000256" key="6">
    <source>
        <dbReference type="ARBA" id="ARBA00023136"/>
    </source>
</evidence>
<sequence>MATPDQSKGDRSRDEVLAGEYVLGVLGSDERKRVEARLRLDPSFAAIVRRWEENLSQFDHEYAEVKPPDALFAQIESRIFGDGAKSSLGFWASIWASVVFWRSIGLVSIASLAVFIGVNSAETLRPKPASPPLTADLASTDDAISLVARYEEATGKIFLTPIATGGMREKSLELWVVEGDQRPRSLGILPQTGQGEVDVPTDLRSTLKQGVVLAVSLEPFGGSPTGQATGPVIAAGPMGLSK</sequence>
<dbReference type="InterPro" id="IPR051474">
    <property type="entry name" value="Anti-sigma-K/W_factor"/>
</dbReference>
<feature type="domain" description="Anti-sigma K factor RskA C-terminal" evidence="9">
    <location>
        <begin position="109"/>
        <end position="232"/>
    </location>
</feature>
<dbReference type="Proteomes" id="UP000308530">
    <property type="component" value="Chromosome"/>
</dbReference>
<dbReference type="Gene3D" id="1.10.10.1320">
    <property type="entry name" value="Anti-sigma factor, zinc-finger domain"/>
    <property type="match status" value="1"/>
</dbReference>
<dbReference type="PANTHER" id="PTHR37461">
    <property type="entry name" value="ANTI-SIGMA-K FACTOR RSKA"/>
    <property type="match status" value="1"/>
</dbReference>
<keyword evidence="3" id="KW-1003">Cell membrane</keyword>
<reference evidence="10 11" key="1">
    <citation type="submission" date="2020-06" db="EMBL/GenBank/DDBJ databases">
        <title>Genome sequence of Rhizobium sp strain ADMK78.</title>
        <authorList>
            <person name="Rahi P."/>
        </authorList>
    </citation>
    <scope>NUCLEOTIDE SEQUENCE [LARGE SCALE GENOMIC DNA]</scope>
    <source>
        <strain evidence="10 11">ADMK78</strain>
    </source>
</reference>
<keyword evidence="11" id="KW-1185">Reference proteome</keyword>